<keyword evidence="1" id="KW-0472">Membrane</keyword>
<dbReference type="AlphaFoldDB" id="A0A3E4QNC3"/>
<gene>
    <name evidence="2" type="ORF">DXC81_11375</name>
</gene>
<evidence type="ECO:0000313" key="3">
    <source>
        <dbReference type="Proteomes" id="UP000260943"/>
    </source>
</evidence>
<evidence type="ECO:0000256" key="1">
    <source>
        <dbReference type="SAM" id="Phobius"/>
    </source>
</evidence>
<keyword evidence="1" id="KW-0812">Transmembrane</keyword>
<organism evidence="2 3">
    <name type="scientific">Collinsella tanakaei</name>
    <dbReference type="NCBI Taxonomy" id="626935"/>
    <lineage>
        <taxon>Bacteria</taxon>
        <taxon>Bacillati</taxon>
        <taxon>Actinomycetota</taxon>
        <taxon>Coriobacteriia</taxon>
        <taxon>Coriobacteriales</taxon>
        <taxon>Coriobacteriaceae</taxon>
        <taxon>Collinsella</taxon>
    </lineage>
</organism>
<proteinExistence type="predicted"/>
<protein>
    <submittedName>
        <fullName evidence="2">Uncharacterized protein</fullName>
    </submittedName>
</protein>
<reference evidence="2 3" key="1">
    <citation type="submission" date="2018-08" db="EMBL/GenBank/DDBJ databases">
        <title>A genome reference for cultivated species of the human gut microbiota.</title>
        <authorList>
            <person name="Zou Y."/>
            <person name="Xue W."/>
            <person name="Luo G."/>
        </authorList>
    </citation>
    <scope>NUCLEOTIDE SEQUENCE [LARGE SCALE GENOMIC DNA]</scope>
    <source>
        <strain evidence="2 3">TF08-14</strain>
    </source>
</reference>
<feature type="non-terminal residue" evidence="2">
    <location>
        <position position="1"/>
    </location>
</feature>
<comment type="caution">
    <text evidence="2">The sequence shown here is derived from an EMBL/GenBank/DDBJ whole genome shotgun (WGS) entry which is preliminary data.</text>
</comment>
<keyword evidence="1" id="KW-1133">Transmembrane helix</keyword>
<accession>A0A3E4QNC3</accession>
<sequence length="62" mass="6318">TKCVLPRRARPRSAATGALGATPELFMHAVARAAGARRLPTAALALPIIPSAVSMLALSTVP</sequence>
<name>A0A3E4QNC3_9ACTN</name>
<feature type="transmembrane region" description="Helical" evidence="1">
    <location>
        <begin position="42"/>
        <end position="61"/>
    </location>
</feature>
<evidence type="ECO:0000313" key="2">
    <source>
        <dbReference type="EMBL" id="RGL06817.1"/>
    </source>
</evidence>
<dbReference type="EMBL" id="QSRJ01000033">
    <property type="protein sequence ID" value="RGL06817.1"/>
    <property type="molecule type" value="Genomic_DNA"/>
</dbReference>
<dbReference type="Proteomes" id="UP000260943">
    <property type="component" value="Unassembled WGS sequence"/>
</dbReference>